<feature type="domain" description="Yip1" evidence="6">
    <location>
        <begin position="51"/>
        <end position="231"/>
    </location>
</feature>
<sequence length="242" mass="27064">MKKCPYCGEEIEDTAQVCPECGEKQPETVYINSFEREDYSIIQKFFYSIKDLFFAPTKFFESLSSKTGVLNAFLFFMGITVISAIFNSIWTKTMMSNMKTFMQQFGDAMQQNEAFWSGFQSSMANYSFTLTFIRGVIFGTIGIFILSAIYHVILIILGEGKNGFQNTLKASFFGYTPNLLVIIPFCGSIIGYIWAIVLTIIGLAKLQKTSYGKAAIAVLSILVLCCFMAFLGMGALATFLNK</sequence>
<reference evidence="8" key="1">
    <citation type="submission" date="2019-08" db="EMBL/GenBank/DDBJ databases">
        <title>Genomic characterization of a novel candidate phylum (ARYD3) from a high temperature, high salinity tertiary oil reservoir in north central Oklahoma, USA.</title>
        <authorList>
            <person name="Youssef N.H."/>
            <person name="Yadav A."/>
            <person name="Elshahed M.S."/>
        </authorList>
    </citation>
    <scope>NUCLEOTIDE SEQUENCE [LARGE SCALE GENOMIC DNA]</scope>
    <source>
        <strain evidence="8">ARYD3</strain>
    </source>
</reference>
<feature type="transmembrane region" description="Helical" evidence="5">
    <location>
        <begin position="69"/>
        <end position="90"/>
    </location>
</feature>
<evidence type="ECO:0000256" key="1">
    <source>
        <dbReference type="ARBA" id="ARBA00004141"/>
    </source>
</evidence>
<protein>
    <submittedName>
        <fullName evidence="8">Zinc-ribbon domain-containing protein</fullName>
    </submittedName>
</protein>
<gene>
    <name evidence="8" type="ORF">FXF47_03355</name>
</gene>
<name>A0A5D0MM89_9BACT</name>
<evidence type="ECO:0000256" key="2">
    <source>
        <dbReference type="ARBA" id="ARBA00022692"/>
    </source>
</evidence>
<keyword evidence="9" id="KW-1185">Reference proteome</keyword>
<feature type="transmembrane region" description="Helical" evidence="5">
    <location>
        <begin position="132"/>
        <end position="158"/>
    </location>
</feature>
<dbReference type="GO" id="GO:0016020">
    <property type="term" value="C:membrane"/>
    <property type="evidence" value="ECO:0007669"/>
    <property type="project" value="UniProtKB-SubCell"/>
</dbReference>
<comment type="subcellular location">
    <subcellularLocation>
        <location evidence="1">Membrane</location>
        <topology evidence="1">Multi-pass membrane protein</topology>
    </subcellularLocation>
</comment>
<dbReference type="EMBL" id="VSIX01000032">
    <property type="protein sequence ID" value="TYB31699.1"/>
    <property type="molecule type" value="Genomic_DNA"/>
</dbReference>
<organism evidence="8 9">
    <name type="scientific">Candidatus Mcinerneyibacterium aminivorans</name>
    <dbReference type="NCBI Taxonomy" id="2703815"/>
    <lineage>
        <taxon>Bacteria</taxon>
        <taxon>Candidatus Macinerneyibacteriota</taxon>
        <taxon>Candidatus Mcinerneyibacteria</taxon>
        <taxon>Candidatus Mcinerneyibacteriales</taxon>
        <taxon>Candidatus Mcinerneyibacteriaceae</taxon>
        <taxon>Candidatus Mcinerneyibacterium</taxon>
    </lineage>
</organism>
<feature type="transmembrane region" description="Helical" evidence="5">
    <location>
        <begin position="216"/>
        <end position="240"/>
    </location>
</feature>
<feature type="domain" description="Putative zinc-ribbon" evidence="7">
    <location>
        <begin position="1"/>
        <end position="24"/>
    </location>
</feature>
<dbReference type="AlphaFoldDB" id="A0A5D0MM89"/>
<evidence type="ECO:0000256" key="3">
    <source>
        <dbReference type="ARBA" id="ARBA00022989"/>
    </source>
</evidence>
<dbReference type="Pfam" id="PF04893">
    <property type="entry name" value="Yip1"/>
    <property type="match status" value="1"/>
</dbReference>
<accession>A0A5D0MM89</accession>
<keyword evidence="2 5" id="KW-0812">Transmembrane</keyword>
<evidence type="ECO:0000313" key="8">
    <source>
        <dbReference type="EMBL" id="TYB31699.1"/>
    </source>
</evidence>
<evidence type="ECO:0000259" key="6">
    <source>
        <dbReference type="Pfam" id="PF04893"/>
    </source>
</evidence>
<evidence type="ECO:0000313" key="9">
    <source>
        <dbReference type="Proteomes" id="UP000324143"/>
    </source>
</evidence>
<dbReference type="Proteomes" id="UP000324143">
    <property type="component" value="Unassembled WGS sequence"/>
</dbReference>
<feature type="transmembrane region" description="Helical" evidence="5">
    <location>
        <begin position="178"/>
        <end position="204"/>
    </location>
</feature>
<evidence type="ECO:0000256" key="5">
    <source>
        <dbReference type="SAM" id="Phobius"/>
    </source>
</evidence>
<evidence type="ECO:0000256" key="4">
    <source>
        <dbReference type="ARBA" id="ARBA00023136"/>
    </source>
</evidence>
<proteinExistence type="predicted"/>
<dbReference type="InterPro" id="IPR059113">
    <property type="entry name" value="Znf_ribbon"/>
</dbReference>
<keyword evidence="3 5" id="KW-1133">Transmembrane helix</keyword>
<evidence type="ECO:0000259" key="7">
    <source>
        <dbReference type="Pfam" id="PF13248"/>
    </source>
</evidence>
<dbReference type="Pfam" id="PF13248">
    <property type="entry name" value="Zn_ribbon_3"/>
    <property type="match status" value="1"/>
</dbReference>
<dbReference type="InterPro" id="IPR006977">
    <property type="entry name" value="Yip1_dom"/>
</dbReference>
<keyword evidence="4 5" id="KW-0472">Membrane</keyword>
<comment type="caution">
    <text evidence="8">The sequence shown here is derived from an EMBL/GenBank/DDBJ whole genome shotgun (WGS) entry which is preliminary data.</text>
</comment>